<accession>K7A1R9</accession>
<sequence length="47" mass="5165">MVERGSFGPFVTGKGWVKRKKHLSDPRRLSTSMLTILSAASLFTGGR</sequence>
<name>K7A1R9_9ALTE</name>
<evidence type="ECO:0000313" key="2">
    <source>
        <dbReference type="Proteomes" id="UP000006322"/>
    </source>
</evidence>
<gene>
    <name evidence="1" type="ORF">GPLA_3994</name>
</gene>
<proteinExistence type="predicted"/>
<reference evidence="2" key="1">
    <citation type="journal article" date="2014" name="Environ. Microbiol.">
        <title>Comparative genomics of the marine bacterial genus Glaciecola reveals the high degree of genomic diversity and genomic characteristic for cold adaptation.</title>
        <authorList>
            <person name="Qin Q.L."/>
            <person name="Xie B.B."/>
            <person name="Yu Y."/>
            <person name="Shu Y.L."/>
            <person name="Rong J.C."/>
            <person name="Zhang Y.J."/>
            <person name="Zhao D.L."/>
            <person name="Chen X.L."/>
            <person name="Zhang X.Y."/>
            <person name="Chen B."/>
            <person name="Zhou B.C."/>
            <person name="Zhang Y.Z."/>
        </authorList>
    </citation>
    <scope>NUCLEOTIDE SEQUENCE [LARGE SCALE GENOMIC DNA]</scope>
    <source>
        <strain evidence="2">LMG 21857</strain>
    </source>
</reference>
<keyword evidence="2" id="KW-1185">Reference proteome</keyword>
<protein>
    <submittedName>
        <fullName evidence="1">Uncharacterized protein</fullName>
    </submittedName>
</protein>
<dbReference type="AlphaFoldDB" id="K7A1R9"/>
<evidence type="ECO:0000313" key="1">
    <source>
        <dbReference type="EMBL" id="GAC34873.1"/>
    </source>
</evidence>
<dbReference type="EMBL" id="BAER01000118">
    <property type="protein sequence ID" value="GAC34873.1"/>
    <property type="molecule type" value="Genomic_DNA"/>
</dbReference>
<dbReference type="Proteomes" id="UP000006322">
    <property type="component" value="Unassembled WGS sequence"/>
</dbReference>
<organism evidence="1 2">
    <name type="scientific">Paraglaciecola polaris LMG 21857</name>
    <dbReference type="NCBI Taxonomy" id="1129793"/>
    <lineage>
        <taxon>Bacteria</taxon>
        <taxon>Pseudomonadati</taxon>
        <taxon>Pseudomonadota</taxon>
        <taxon>Gammaproteobacteria</taxon>
        <taxon>Alteromonadales</taxon>
        <taxon>Alteromonadaceae</taxon>
        <taxon>Paraglaciecola</taxon>
    </lineage>
</organism>
<comment type="caution">
    <text evidence="1">The sequence shown here is derived from an EMBL/GenBank/DDBJ whole genome shotgun (WGS) entry which is preliminary data.</text>
</comment>